<proteinExistence type="predicted"/>
<gene>
    <name evidence="3" type="ORF">GPUH_LOCUS12955</name>
</gene>
<feature type="coiled-coil region" evidence="1">
    <location>
        <begin position="49"/>
        <end position="144"/>
    </location>
</feature>
<dbReference type="Proteomes" id="UP000271098">
    <property type="component" value="Unassembled WGS sequence"/>
</dbReference>
<accession>A0A183DW64</accession>
<evidence type="ECO:0000256" key="2">
    <source>
        <dbReference type="SAM" id="MobiDB-lite"/>
    </source>
</evidence>
<dbReference type="AlphaFoldDB" id="A0A183DW64"/>
<protein>
    <submittedName>
        <fullName evidence="5">Not3 domain-containing protein</fullName>
    </submittedName>
</protein>
<dbReference type="EMBL" id="UYRT01079776">
    <property type="protein sequence ID" value="VDN21371.1"/>
    <property type="molecule type" value="Genomic_DNA"/>
</dbReference>
<feature type="region of interest" description="Disordered" evidence="2">
    <location>
        <begin position="186"/>
        <end position="222"/>
    </location>
</feature>
<evidence type="ECO:0000313" key="3">
    <source>
        <dbReference type="EMBL" id="VDN21371.1"/>
    </source>
</evidence>
<feature type="compositionally biased region" description="Acidic residues" evidence="2">
    <location>
        <begin position="201"/>
        <end position="222"/>
    </location>
</feature>
<evidence type="ECO:0000313" key="4">
    <source>
        <dbReference type="Proteomes" id="UP000271098"/>
    </source>
</evidence>
<sequence length="222" mass="26140">MQEFRARLPPRPPPRRHPRVHFNLGRIQPEHLHPPLRPVPEDPTRDAIMKQIVERINAAEKELSCNKSETKEKVTMKPDSITDARIEHEKQVLNDLERYFESVENNRPDKSYWEGRAGQLQRDLNNWIERNETELEEIDLLEKKVLERRQELISQMAIVERMFGEIKSLPDDDLDHDSDLETAIETLDICSTQSSVPSRETDDEEEGMEEEDEETEEEECDD</sequence>
<feature type="compositionally biased region" description="Polar residues" evidence="2">
    <location>
        <begin position="189"/>
        <end position="198"/>
    </location>
</feature>
<reference evidence="5" key="1">
    <citation type="submission" date="2016-06" db="UniProtKB">
        <authorList>
            <consortium name="WormBaseParasite"/>
        </authorList>
    </citation>
    <scope>IDENTIFICATION</scope>
</reference>
<organism evidence="5">
    <name type="scientific">Gongylonema pulchrum</name>
    <dbReference type="NCBI Taxonomy" id="637853"/>
    <lineage>
        <taxon>Eukaryota</taxon>
        <taxon>Metazoa</taxon>
        <taxon>Ecdysozoa</taxon>
        <taxon>Nematoda</taxon>
        <taxon>Chromadorea</taxon>
        <taxon>Rhabditida</taxon>
        <taxon>Spirurina</taxon>
        <taxon>Spiruromorpha</taxon>
        <taxon>Spiruroidea</taxon>
        <taxon>Gongylonematidae</taxon>
        <taxon>Gongylonema</taxon>
    </lineage>
</organism>
<keyword evidence="1" id="KW-0175">Coiled coil</keyword>
<dbReference type="WBParaSite" id="GPUH_0001296901-mRNA-1">
    <property type="protein sequence ID" value="GPUH_0001296901-mRNA-1"/>
    <property type="gene ID" value="GPUH_0001296901"/>
</dbReference>
<name>A0A183DW64_9BILA</name>
<feature type="region of interest" description="Disordered" evidence="2">
    <location>
        <begin position="1"/>
        <end position="20"/>
    </location>
</feature>
<reference evidence="3 4" key="2">
    <citation type="submission" date="2018-11" db="EMBL/GenBank/DDBJ databases">
        <authorList>
            <consortium name="Pathogen Informatics"/>
        </authorList>
    </citation>
    <scope>NUCLEOTIDE SEQUENCE [LARGE SCALE GENOMIC DNA]</scope>
</reference>
<evidence type="ECO:0000313" key="5">
    <source>
        <dbReference type="WBParaSite" id="GPUH_0001296901-mRNA-1"/>
    </source>
</evidence>
<evidence type="ECO:0000256" key="1">
    <source>
        <dbReference type="SAM" id="Coils"/>
    </source>
</evidence>
<dbReference type="OrthoDB" id="5791858at2759"/>
<keyword evidence="4" id="KW-1185">Reference proteome</keyword>